<dbReference type="SMART" id="SM00382">
    <property type="entry name" value="AAA"/>
    <property type="match status" value="1"/>
</dbReference>
<evidence type="ECO:0000256" key="2">
    <source>
        <dbReference type="ARBA" id="ARBA00022741"/>
    </source>
</evidence>
<protein>
    <submittedName>
        <fullName evidence="5">Abc transporter, atp-binding protein</fullName>
    </submittedName>
</protein>
<keyword evidence="3 5" id="KW-0067">ATP-binding</keyword>
<organism evidence="5">
    <name type="scientific">hydrocarbon metagenome</name>
    <dbReference type="NCBI Taxonomy" id="938273"/>
    <lineage>
        <taxon>unclassified sequences</taxon>
        <taxon>metagenomes</taxon>
        <taxon>ecological metagenomes</taxon>
    </lineage>
</organism>
<dbReference type="InterPro" id="IPR003593">
    <property type="entry name" value="AAA+_ATPase"/>
</dbReference>
<evidence type="ECO:0000256" key="3">
    <source>
        <dbReference type="ARBA" id="ARBA00022840"/>
    </source>
</evidence>
<evidence type="ECO:0000256" key="1">
    <source>
        <dbReference type="ARBA" id="ARBA00022448"/>
    </source>
</evidence>
<dbReference type="GO" id="GO:0005524">
    <property type="term" value="F:ATP binding"/>
    <property type="evidence" value="ECO:0007669"/>
    <property type="project" value="UniProtKB-KW"/>
</dbReference>
<dbReference type="InterPro" id="IPR003439">
    <property type="entry name" value="ABC_transporter-like_ATP-bd"/>
</dbReference>
<keyword evidence="2" id="KW-0547">Nucleotide-binding</keyword>
<feature type="domain" description="ABC transporter" evidence="4">
    <location>
        <begin position="5"/>
        <end position="237"/>
    </location>
</feature>
<dbReference type="EMBL" id="LNQE01001413">
    <property type="protein sequence ID" value="KUG17938.1"/>
    <property type="molecule type" value="Genomic_DNA"/>
</dbReference>
<dbReference type="SUPFAM" id="SSF52540">
    <property type="entry name" value="P-loop containing nucleoside triphosphate hydrolases"/>
    <property type="match status" value="1"/>
</dbReference>
<dbReference type="InterPro" id="IPR025302">
    <property type="entry name" value="DrrA1/2-like_C"/>
</dbReference>
<sequence>MTAGIDVRGLSKLYNGKIRALDGVDLRVEAARVFAFLGPNGSGKTTLMRILTTQIRPTSGQASIFGLDAVRNGQEIRRIIGYVPQETSVWLDISGYENLLVYSKIYGVPAGMRQKRIQDALQSMGIEEMADRMVKSYSGGMVRRLEIACALLVGPKILFLDEPTIGLDPSARKAVWGNLISFKKEYGTTVFFNTHYMDEADLYSDEIAIINKGSIVKSGTASELKQSLRSEIIQVYPHGRIDGQVLKSIRDLAFVRGAINNNSHLEIVVEDSETKLPLILDVLRNEGVSLKRICTAKPTLDDVFLKYAGAIRFKGKGEDPAEKALQA</sequence>
<dbReference type="InterPro" id="IPR027417">
    <property type="entry name" value="P-loop_NTPase"/>
</dbReference>
<evidence type="ECO:0000259" key="4">
    <source>
        <dbReference type="PROSITE" id="PS50893"/>
    </source>
</evidence>
<proteinExistence type="predicted"/>
<comment type="caution">
    <text evidence="5">The sequence shown here is derived from an EMBL/GenBank/DDBJ whole genome shotgun (WGS) entry which is preliminary data.</text>
</comment>
<name>A0A0W8FBG6_9ZZZZ</name>
<dbReference type="Pfam" id="PF13732">
    <property type="entry name" value="DrrA1-3_C"/>
    <property type="match status" value="1"/>
</dbReference>
<dbReference type="GO" id="GO:0016887">
    <property type="term" value="F:ATP hydrolysis activity"/>
    <property type="evidence" value="ECO:0007669"/>
    <property type="project" value="InterPro"/>
</dbReference>
<accession>A0A0W8FBG6</accession>
<dbReference type="PROSITE" id="PS50893">
    <property type="entry name" value="ABC_TRANSPORTER_2"/>
    <property type="match status" value="1"/>
</dbReference>
<reference evidence="5" key="1">
    <citation type="journal article" date="2015" name="Proc. Natl. Acad. Sci. U.S.A.">
        <title>Networks of energetic and metabolic interactions define dynamics in microbial communities.</title>
        <authorList>
            <person name="Embree M."/>
            <person name="Liu J.K."/>
            <person name="Al-Bassam M.M."/>
            <person name="Zengler K."/>
        </authorList>
    </citation>
    <scope>NUCLEOTIDE SEQUENCE</scope>
</reference>
<dbReference type="AlphaFoldDB" id="A0A0W8FBG6"/>
<dbReference type="Gene3D" id="3.40.50.300">
    <property type="entry name" value="P-loop containing nucleotide triphosphate hydrolases"/>
    <property type="match status" value="1"/>
</dbReference>
<keyword evidence="1" id="KW-0813">Transport</keyword>
<evidence type="ECO:0000313" key="5">
    <source>
        <dbReference type="EMBL" id="KUG17938.1"/>
    </source>
</evidence>
<gene>
    <name evidence="5" type="ORF">ASZ90_012387</name>
</gene>
<dbReference type="Pfam" id="PF00005">
    <property type="entry name" value="ABC_tran"/>
    <property type="match status" value="1"/>
</dbReference>
<dbReference type="PANTHER" id="PTHR43582">
    <property type="entry name" value="LINEARMYCIN RESISTANCE ATP-BINDING PROTEIN LNRL"/>
    <property type="match status" value="1"/>
</dbReference>
<dbReference type="PANTHER" id="PTHR43582:SF2">
    <property type="entry name" value="LINEARMYCIN RESISTANCE ATP-BINDING PROTEIN LNRL"/>
    <property type="match status" value="1"/>
</dbReference>